<protein>
    <submittedName>
        <fullName evidence="1">33832_t:CDS:1</fullName>
    </submittedName>
</protein>
<comment type="caution">
    <text evidence="1">The sequence shown here is derived from an EMBL/GenBank/DDBJ whole genome shotgun (WGS) entry which is preliminary data.</text>
</comment>
<dbReference type="EMBL" id="CAJVQC010118410">
    <property type="protein sequence ID" value="CAG8837699.1"/>
    <property type="molecule type" value="Genomic_DNA"/>
</dbReference>
<sequence>LTNIIINKLSTWLRQIERPLLRHYIILVEHYANSFPVYPNEKLRRHKYMQETKVILMFGDRPGFVP</sequence>
<accession>A0ACA9SFR5</accession>
<dbReference type="Proteomes" id="UP000789920">
    <property type="component" value="Unassembled WGS sequence"/>
</dbReference>
<gene>
    <name evidence="1" type="ORF">RPERSI_LOCUS30401</name>
</gene>
<reference evidence="1" key="1">
    <citation type="submission" date="2021-06" db="EMBL/GenBank/DDBJ databases">
        <authorList>
            <person name="Kallberg Y."/>
            <person name="Tangrot J."/>
            <person name="Rosling A."/>
        </authorList>
    </citation>
    <scope>NUCLEOTIDE SEQUENCE</scope>
    <source>
        <strain evidence="1">MA461A</strain>
    </source>
</reference>
<name>A0ACA9SFR5_9GLOM</name>
<feature type="non-terminal residue" evidence="1">
    <location>
        <position position="1"/>
    </location>
</feature>
<evidence type="ECO:0000313" key="1">
    <source>
        <dbReference type="EMBL" id="CAG8837699.1"/>
    </source>
</evidence>
<keyword evidence="2" id="KW-1185">Reference proteome</keyword>
<organism evidence="1 2">
    <name type="scientific">Racocetra persica</name>
    <dbReference type="NCBI Taxonomy" id="160502"/>
    <lineage>
        <taxon>Eukaryota</taxon>
        <taxon>Fungi</taxon>
        <taxon>Fungi incertae sedis</taxon>
        <taxon>Mucoromycota</taxon>
        <taxon>Glomeromycotina</taxon>
        <taxon>Glomeromycetes</taxon>
        <taxon>Diversisporales</taxon>
        <taxon>Gigasporaceae</taxon>
        <taxon>Racocetra</taxon>
    </lineage>
</organism>
<proteinExistence type="predicted"/>
<feature type="non-terminal residue" evidence="1">
    <location>
        <position position="66"/>
    </location>
</feature>
<evidence type="ECO:0000313" key="2">
    <source>
        <dbReference type="Proteomes" id="UP000789920"/>
    </source>
</evidence>